<gene>
    <name evidence="3" type="primary">LOC127750540</name>
</gene>
<dbReference type="RefSeq" id="XP_052128437.1">
    <property type="nucleotide sequence ID" value="XM_052272477.1"/>
</dbReference>
<organism evidence="2 3">
    <name type="scientific">Frankliniella occidentalis</name>
    <name type="common">Western flower thrips</name>
    <name type="synonym">Euthrips occidentalis</name>
    <dbReference type="NCBI Taxonomy" id="133901"/>
    <lineage>
        <taxon>Eukaryota</taxon>
        <taxon>Metazoa</taxon>
        <taxon>Ecdysozoa</taxon>
        <taxon>Arthropoda</taxon>
        <taxon>Hexapoda</taxon>
        <taxon>Insecta</taxon>
        <taxon>Pterygota</taxon>
        <taxon>Neoptera</taxon>
        <taxon>Paraneoptera</taxon>
        <taxon>Thysanoptera</taxon>
        <taxon>Terebrantia</taxon>
        <taxon>Thripoidea</taxon>
        <taxon>Thripidae</taxon>
        <taxon>Frankliniella</taxon>
    </lineage>
</organism>
<evidence type="ECO:0000256" key="1">
    <source>
        <dbReference type="SAM" id="Phobius"/>
    </source>
</evidence>
<keyword evidence="2" id="KW-1185">Reference proteome</keyword>
<proteinExistence type="predicted"/>
<name>A0A9C6X3J2_FRAOC</name>
<dbReference type="KEGG" id="foc:127750540"/>
<keyword evidence="1" id="KW-0472">Membrane</keyword>
<reference evidence="3" key="1">
    <citation type="submission" date="2025-08" db="UniProtKB">
        <authorList>
            <consortium name="RefSeq"/>
        </authorList>
    </citation>
    <scope>IDENTIFICATION</scope>
    <source>
        <tissue evidence="3">Whole organism</tissue>
    </source>
</reference>
<accession>A0A9C6X3J2</accession>
<dbReference type="GeneID" id="127750540"/>
<dbReference type="AlphaFoldDB" id="A0A9C6X3J2"/>
<protein>
    <submittedName>
        <fullName evidence="3">Uncharacterized protein LOC127750540</fullName>
    </submittedName>
</protein>
<evidence type="ECO:0000313" key="3">
    <source>
        <dbReference type="RefSeq" id="XP_052128437.1"/>
    </source>
</evidence>
<keyword evidence="1" id="KW-0812">Transmembrane</keyword>
<evidence type="ECO:0000313" key="2">
    <source>
        <dbReference type="Proteomes" id="UP000504606"/>
    </source>
</evidence>
<sequence length="133" mass="15672">MNRTRKRSGIFLKRDKGHQRAALVGILPLAYEWVCVGMFPDVTFCFFCFRARGSWLSVWPKHEAIKDNLINRRMKRSGIMHWMVQLDKQEEEALCMKRLFGWRDSLAFWGRPGCCPYLQSVAARAWHLVVCHL</sequence>
<feature type="transmembrane region" description="Helical" evidence="1">
    <location>
        <begin position="21"/>
        <end position="40"/>
    </location>
</feature>
<dbReference type="Proteomes" id="UP000504606">
    <property type="component" value="Unplaced"/>
</dbReference>
<keyword evidence="1" id="KW-1133">Transmembrane helix</keyword>